<evidence type="ECO:0000256" key="3">
    <source>
        <dbReference type="ARBA" id="ARBA00022833"/>
    </source>
</evidence>
<keyword evidence="2" id="KW-0479">Metal-binding</keyword>
<comment type="caution">
    <text evidence="5">The sequence shown here is derived from an EMBL/GenBank/DDBJ whole genome shotgun (WGS) entry which is preliminary data.</text>
</comment>
<feature type="non-terminal residue" evidence="5">
    <location>
        <position position="1"/>
    </location>
</feature>
<dbReference type="GO" id="GO:0016832">
    <property type="term" value="F:aldehyde-lyase activity"/>
    <property type="evidence" value="ECO:0007669"/>
    <property type="project" value="TreeGrafter"/>
</dbReference>
<dbReference type="InterPro" id="IPR036409">
    <property type="entry name" value="Aldolase_II/adducin_N_sf"/>
</dbReference>
<name>X0WUD8_9ZZZZ</name>
<sequence>IKPSGVPYEELKPENIVLVDMDTNVVDSGYTPSSDIKTHLVLYKSFPKIGGIVHTHSTYATAWSQAQKPIPCLGTTHADYVHGDIPCTGLITSEQIRGDYEEETGKQILERFKDLSYENIPMVLVAAHGPFTWGESPDKAVYNSVILEELARVAFFTVSINSSVTGIDKTLIDKHFFRKHGKNAYYGQK</sequence>
<dbReference type="GO" id="GO:0046872">
    <property type="term" value="F:metal ion binding"/>
    <property type="evidence" value="ECO:0007669"/>
    <property type="project" value="UniProtKB-KW"/>
</dbReference>
<evidence type="ECO:0000259" key="4">
    <source>
        <dbReference type="SMART" id="SM01007"/>
    </source>
</evidence>
<keyword evidence="3" id="KW-0862">Zinc</keyword>
<dbReference type="InterPro" id="IPR001303">
    <property type="entry name" value="Aldolase_II/adducin_N"/>
</dbReference>
<evidence type="ECO:0000313" key="5">
    <source>
        <dbReference type="EMBL" id="GAG34265.1"/>
    </source>
</evidence>
<proteinExistence type="predicted"/>
<dbReference type="GO" id="GO:0019323">
    <property type="term" value="P:pentose catabolic process"/>
    <property type="evidence" value="ECO:0007669"/>
    <property type="project" value="TreeGrafter"/>
</dbReference>
<dbReference type="GO" id="GO:0005829">
    <property type="term" value="C:cytosol"/>
    <property type="evidence" value="ECO:0007669"/>
    <property type="project" value="TreeGrafter"/>
</dbReference>
<dbReference type="AlphaFoldDB" id="X0WUD8"/>
<dbReference type="Pfam" id="PF00596">
    <property type="entry name" value="Aldolase_II"/>
    <property type="match status" value="1"/>
</dbReference>
<organism evidence="5">
    <name type="scientific">marine sediment metagenome</name>
    <dbReference type="NCBI Taxonomy" id="412755"/>
    <lineage>
        <taxon>unclassified sequences</taxon>
        <taxon>metagenomes</taxon>
        <taxon>ecological metagenomes</taxon>
    </lineage>
</organism>
<evidence type="ECO:0000256" key="1">
    <source>
        <dbReference type="ARBA" id="ARBA00001947"/>
    </source>
</evidence>
<dbReference type="SMART" id="SM01007">
    <property type="entry name" value="Aldolase_II"/>
    <property type="match status" value="1"/>
</dbReference>
<protein>
    <recommendedName>
        <fullName evidence="4">Class II aldolase/adducin N-terminal domain-containing protein</fullName>
    </recommendedName>
</protein>
<dbReference type="NCBIfam" id="NF006047">
    <property type="entry name" value="PRK08193.1"/>
    <property type="match status" value="1"/>
</dbReference>
<feature type="domain" description="Class II aldolase/adducin N-terminal" evidence="4">
    <location>
        <begin position="1"/>
        <end position="155"/>
    </location>
</feature>
<gene>
    <name evidence="5" type="ORF">S01H1_61464</name>
</gene>
<accession>X0WUD8</accession>
<reference evidence="5" key="1">
    <citation type="journal article" date="2014" name="Front. Microbiol.">
        <title>High frequency of phylogenetically diverse reductive dehalogenase-homologous genes in deep subseafloor sedimentary metagenomes.</title>
        <authorList>
            <person name="Kawai M."/>
            <person name="Futagami T."/>
            <person name="Toyoda A."/>
            <person name="Takaki Y."/>
            <person name="Nishi S."/>
            <person name="Hori S."/>
            <person name="Arai W."/>
            <person name="Tsubouchi T."/>
            <person name="Morono Y."/>
            <person name="Uchiyama I."/>
            <person name="Ito T."/>
            <person name="Fujiyama A."/>
            <person name="Inagaki F."/>
            <person name="Takami H."/>
        </authorList>
    </citation>
    <scope>NUCLEOTIDE SEQUENCE</scope>
    <source>
        <strain evidence="5">Expedition CK06-06</strain>
    </source>
</reference>
<dbReference type="PANTHER" id="PTHR22789">
    <property type="entry name" value="FUCULOSE PHOSPHATE ALDOLASE"/>
    <property type="match status" value="1"/>
</dbReference>
<dbReference type="PANTHER" id="PTHR22789:SF8">
    <property type="entry name" value="L-RIBULOSE-5-PHOSPHATE 4-EPIMERASE SGBE"/>
    <property type="match status" value="1"/>
</dbReference>
<dbReference type="EMBL" id="BARS01040301">
    <property type="protein sequence ID" value="GAG34265.1"/>
    <property type="molecule type" value="Genomic_DNA"/>
</dbReference>
<evidence type="ECO:0000256" key="2">
    <source>
        <dbReference type="ARBA" id="ARBA00022723"/>
    </source>
</evidence>
<comment type="cofactor">
    <cofactor evidence="1">
        <name>Zn(2+)</name>
        <dbReference type="ChEBI" id="CHEBI:29105"/>
    </cofactor>
</comment>
<dbReference type="InterPro" id="IPR050197">
    <property type="entry name" value="Aldolase_class_II_sugar_metab"/>
</dbReference>
<dbReference type="SUPFAM" id="SSF53639">
    <property type="entry name" value="AraD/HMP-PK domain-like"/>
    <property type="match status" value="1"/>
</dbReference>
<dbReference type="Gene3D" id="3.40.225.10">
    <property type="entry name" value="Class II aldolase/adducin N-terminal domain"/>
    <property type="match status" value="1"/>
</dbReference>